<evidence type="ECO:0000313" key="2">
    <source>
        <dbReference type="EMBL" id="KAK7553369.1"/>
    </source>
</evidence>
<accession>A0ABR1MNT6</accession>
<name>A0ABR1MNT6_9PEZI</name>
<dbReference type="EMBL" id="JBBPDW010000004">
    <property type="protein sequence ID" value="KAK7553369.1"/>
    <property type="molecule type" value="Genomic_DNA"/>
</dbReference>
<reference evidence="2 3" key="1">
    <citation type="submission" date="2024-04" db="EMBL/GenBank/DDBJ databases">
        <title>Phyllosticta paracitricarpa is synonymous to the EU quarantine fungus P. citricarpa based on phylogenomic analyses.</title>
        <authorList>
            <consortium name="Lawrence Berkeley National Laboratory"/>
            <person name="Van Ingen-Buijs V.A."/>
            <person name="Van Westerhoven A.C."/>
            <person name="Haridas S."/>
            <person name="Skiadas P."/>
            <person name="Martin F."/>
            <person name="Groenewald J.Z."/>
            <person name="Crous P.W."/>
            <person name="Seidl M.F."/>
        </authorList>
    </citation>
    <scope>NUCLEOTIDE SEQUENCE [LARGE SCALE GENOMIC DNA]</scope>
    <source>
        <strain evidence="2 3">CBS 122670</strain>
    </source>
</reference>
<sequence length="235" mass="26401">MQPPTYPATYLCSYARSLARSYLGHLPHTPHKLSPTNQPTNQPTNLPPIPPDPIHPSLDLSSHCIHISLHTHRAWTVPKQSMQTHLGPRSLFRPQPITAAPSLRVHPLIGHRTRRTDGRTERVACGRRAAGNNGEGGRRKAEGGRDGWMGGWMDGWMDGRLSQLDFFFFSFLFLGESVSRSVRPASTYACVLYVGEWRKTRENEMAMGDEPEGMYRVIKGTGRGGQPVHRRWLTS</sequence>
<gene>
    <name evidence="2" type="ORF">IWX46DRAFT_278813</name>
</gene>
<keyword evidence="3" id="KW-1185">Reference proteome</keyword>
<feature type="compositionally biased region" description="Pro residues" evidence="1">
    <location>
        <begin position="45"/>
        <end position="54"/>
    </location>
</feature>
<comment type="caution">
    <text evidence="2">The sequence shown here is derived from an EMBL/GenBank/DDBJ whole genome shotgun (WGS) entry which is preliminary data.</text>
</comment>
<organism evidence="2 3">
    <name type="scientific">Phyllosticta citricarpa</name>
    <dbReference type="NCBI Taxonomy" id="55181"/>
    <lineage>
        <taxon>Eukaryota</taxon>
        <taxon>Fungi</taxon>
        <taxon>Dikarya</taxon>
        <taxon>Ascomycota</taxon>
        <taxon>Pezizomycotina</taxon>
        <taxon>Dothideomycetes</taxon>
        <taxon>Dothideomycetes incertae sedis</taxon>
        <taxon>Botryosphaeriales</taxon>
        <taxon>Phyllostictaceae</taxon>
        <taxon>Phyllosticta</taxon>
    </lineage>
</organism>
<evidence type="ECO:0000256" key="1">
    <source>
        <dbReference type="SAM" id="MobiDB-lite"/>
    </source>
</evidence>
<feature type="region of interest" description="Disordered" evidence="1">
    <location>
        <begin position="26"/>
        <end position="57"/>
    </location>
</feature>
<protein>
    <submittedName>
        <fullName evidence="2">Uncharacterized protein</fullName>
    </submittedName>
</protein>
<evidence type="ECO:0000313" key="3">
    <source>
        <dbReference type="Proteomes" id="UP001365128"/>
    </source>
</evidence>
<proteinExistence type="predicted"/>
<feature type="compositionally biased region" description="Low complexity" evidence="1">
    <location>
        <begin position="33"/>
        <end position="44"/>
    </location>
</feature>
<dbReference type="Proteomes" id="UP001365128">
    <property type="component" value="Unassembled WGS sequence"/>
</dbReference>